<accession>A0ABU1DDQ5</accession>
<evidence type="ECO:0000256" key="1">
    <source>
        <dbReference type="SAM" id="MobiDB-lite"/>
    </source>
</evidence>
<protein>
    <submittedName>
        <fullName evidence="2">Uncharacterized protein</fullName>
    </submittedName>
</protein>
<evidence type="ECO:0000313" key="3">
    <source>
        <dbReference type="Proteomes" id="UP001181622"/>
    </source>
</evidence>
<dbReference type="RefSeq" id="WP_309389602.1">
    <property type="nucleotide sequence ID" value="NZ_JADBEO010000008.1"/>
</dbReference>
<sequence length="69" mass="7194">MARQRSVDGADAKDKIKRDAAGAFAPSQADGSNDGSDSAEPSGDRDATREPDDHSAPKKPDPDGAAERR</sequence>
<organism evidence="2 3">
    <name type="scientific">Chelatococcus sambhunathii</name>
    <dbReference type="NCBI Taxonomy" id="363953"/>
    <lineage>
        <taxon>Bacteria</taxon>
        <taxon>Pseudomonadati</taxon>
        <taxon>Pseudomonadota</taxon>
        <taxon>Alphaproteobacteria</taxon>
        <taxon>Hyphomicrobiales</taxon>
        <taxon>Chelatococcaceae</taxon>
        <taxon>Chelatococcus</taxon>
    </lineage>
</organism>
<proteinExistence type="predicted"/>
<name>A0ABU1DDQ5_9HYPH</name>
<feature type="region of interest" description="Disordered" evidence="1">
    <location>
        <begin position="1"/>
        <end position="69"/>
    </location>
</feature>
<dbReference type="EMBL" id="JADBEO010000008">
    <property type="protein sequence ID" value="MDR4306065.1"/>
    <property type="molecule type" value="Genomic_DNA"/>
</dbReference>
<feature type="compositionally biased region" description="Basic and acidic residues" evidence="1">
    <location>
        <begin position="1"/>
        <end position="20"/>
    </location>
</feature>
<evidence type="ECO:0000313" key="2">
    <source>
        <dbReference type="EMBL" id="MDR4306065.1"/>
    </source>
</evidence>
<comment type="caution">
    <text evidence="2">The sequence shown here is derived from an EMBL/GenBank/DDBJ whole genome shotgun (WGS) entry which is preliminary data.</text>
</comment>
<reference evidence="2" key="1">
    <citation type="submission" date="2020-10" db="EMBL/GenBank/DDBJ databases">
        <authorList>
            <person name="Abbas A."/>
            <person name="Razzaq R."/>
            <person name="Waqas M."/>
            <person name="Abbas N."/>
            <person name="Nielsen T.K."/>
            <person name="Hansen L.H."/>
            <person name="Hussain S."/>
            <person name="Shahid M."/>
        </authorList>
    </citation>
    <scope>NUCLEOTIDE SEQUENCE</scope>
    <source>
        <strain evidence="2">S14</strain>
    </source>
</reference>
<feature type="compositionally biased region" description="Basic and acidic residues" evidence="1">
    <location>
        <begin position="42"/>
        <end position="69"/>
    </location>
</feature>
<dbReference type="Proteomes" id="UP001181622">
    <property type="component" value="Unassembled WGS sequence"/>
</dbReference>
<gene>
    <name evidence="2" type="ORF">IHQ68_05445</name>
</gene>
<keyword evidence="3" id="KW-1185">Reference proteome</keyword>